<dbReference type="AlphaFoldDB" id="A0A964BMR2"/>
<keyword evidence="1" id="KW-1003">Cell membrane</keyword>
<dbReference type="GO" id="GO:0030288">
    <property type="term" value="C:outer membrane-bounded periplasmic space"/>
    <property type="evidence" value="ECO:0007669"/>
    <property type="project" value="TreeGrafter"/>
</dbReference>
<organism evidence="6 7">
    <name type="scientific">Waterburya agarophytonicola KI4</name>
    <dbReference type="NCBI Taxonomy" id="2874699"/>
    <lineage>
        <taxon>Bacteria</taxon>
        <taxon>Bacillati</taxon>
        <taxon>Cyanobacteriota</taxon>
        <taxon>Cyanophyceae</taxon>
        <taxon>Pleurocapsales</taxon>
        <taxon>Hyellaceae</taxon>
        <taxon>Waterburya</taxon>
        <taxon>Waterburya agarophytonicola</taxon>
    </lineage>
</organism>
<dbReference type="GO" id="GO:0015221">
    <property type="term" value="F:lipopolysaccharide transmembrane transporter activity"/>
    <property type="evidence" value="ECO:0007669"/>
    <property type="project" value="InterPro"/>
</dbReference>
<evidence type="ECO:0000256" key="5">
    <source>
        <dbReference type="ARBA" id="ARBA00023136"/>
    </source>
</evidence>
<keyword evidence="7" id="KW-1185">Reference proteome</keyword>
<dbReference type="Pfam" id="PF06835">
    <property type="entry name" value="LptC"/>
    <property type="match status" value="2"/>
</dbReference>
<evidence type="ECO:0000256" key="4">
    <source>
        <dbReference type="ARBA" id="ARBA00022989"/>
    </source>
</evidence>
<proteinExistence type="predicted"/>
<dbReference type="InterPro" id="IPR010664">
    <property type="entry name" value="LipoPS_assembly_LptC-rel"/>
</dbReference>
<keyword evidence="2" id="KW-0997">Cell inner membrane</keyword>
<gene>
    <name evidence="6" type="primary">lptC</name>
    <name evidence="6" type="ORF">I4641_00655</name>
</gene>
<dbReference type="Proteomes" id="UP000729733">
    <property type="component" value="Unassembled WGS sequence"/>
</dbReference>
<dbReference type="InterPro" id="IPR026265">
    <property type="entry name" value="LptC"/>
</dbReference>
<keyword evidence="3" id="KW-0812">Transmembrane</keyword>
<dbReference type="InterPro" id="IPR052363">
    <property type="entry name" value="LPS_export_LptC"/>
</dbReference>
<keyword evidence="4" id="KW-1133">Transmembrane helix</keyword>
<evidence type="ECO:0000256" key="1">
    <source>
        <dbReference type="ARBA" id="ARBA00022475"/>
    </source>
</evidence>
<reference evidence="6" key="1">
    <citation type="journal article" date="2021" name="Antonie Van Leeuwenhoek">
        <title>Draft genome and description of Waterburya agarophytonicola gen. nov. sp. nov. (Pleurocapsales, Cyanobacteria): a seaweed symbiont.</title>
        <authorList>
            <person name="Bonthond G."/>
            <person name="Shalygin S."/>
            <person name="Bayer T."/>
            <person name="Weinberger F."/>
        </authorList>
    </citation>
    <scope>NUCLEOTIDE SEQUENCE</scope>
    <source>
        <strain evidence="6">KI4</strain>
    </source>
</reference>
<dbReference type="Gene3D" id="2.60.450.10">
    <property type="entry name" value="Lipopolysaccharide (LPS) transport protein A like domain"/>
    <property type="match status" value="2"/>
</dbReference>
<keyword evidence="5" id="KW-0472">Membrane</keyword>
<evidence type="ECO:0000256" key="2">
    <source>
        <dbReference type="ARBA" id="ARBA00022519"/>
    </source>
</evidence>
<accession>A0A964BMR2</accession>
<evidence type="ECO:0000256" key="3">
    <source>
        <dbReference type="ARBA" id="ARBA00022692"/>
    </source>
</evidence>
<dbReference type="PANTHER" id="PTHR37481">
    <property type="entry name" value="LIPOPOLYSACCHARIDE EXPORT SYSTEM PROTEIN LPTC"/>
    <property type="match status" value="1"/>
</dbReference>
<sequence>MSPPDPSPQNLRESRLDTQLLLNNAVLEQSNRQDNTVWKIKADSIVYSEDKQTANLDRVVGNLLQDGKIILKISANKGEVKDNGNVIIFNENIMASDPRNDSAIESNFVEWRPQENLLLIKEDLNGIQDNLKVTAQKGKYFTDTEQLEVEGDVVATTEEPGLQLKSDRLLWNIPQNKVTSPGAVDIVRYDEKENVTDKLVSDRGEVDLTANVATLNDNIELVSLEPNIQAASQSFIWNYQQRVGQTDKPIQILDRDRQISLTGNQGEINLQQQIAVLKDGVRGINRREASELYARQLTWTMESEKVEAIGDVIYEQADPQARLTGEKASGTLGNNIIVVTSDGKKQVTSIIKN</sequence>
<dbReference type="GO" id="GO:0005886">
    <property type="term" value="C:plasma membrane"/>
    <property type="evidence" value="ECO:0007669"/>
    <property type="project" value="InterPro"/>
</dbReference>
<dbReference type="NCBIfam" id="TIGR04409">
    <property type="entry name" value="LptC_YrbK"/>
    <property type="match status" value="1"/>
</dbReference>
<evidence type="ECO:0000313" key="7">
    <source>
        <dbReference type="Proteomes" id="UP000729733"/>
    </source>
</evidence>
<comment type="caution">
    <text evidence="6">The sequence shown here is derived from an EMBL/GenBank/DDBJ whole genome shotgun (WGS) entry which is preliminary data.</text>
</comment>
<protein>
    <submittedName>
        <fullName evidence="6">LPS export ABC transporter periplasmic protein LptC</fullName>
    </submittedName>
</protein>
<dbReference type="PANTHER" id="PTHR37481:SF1">
    <property type="entry name" value="LIPOPOLYSACCHARIDE EXPORT SYSTEM PROTEIN LPTC"/>
    <property type="match status" value="1"/>
</dbReference>
<dbReference type="GO" id="GO:0017089">
    <property type="term" value="F:glycolipid transfer activity"/>
    <property type="evidence" value="ECO:0007669"/>
    <property type="project" value="TreeGrafter"/>
</dbReference>
<name>A0A964BMR2_9CYAN</name>
<dbReference type="EMBL" id="JADWDC010000001">
    <property type="protein sequence ID" value="MCC0175491.1"/>
    <property type="molecule type" value="Genomic_DNA"/>
</dbReference>
<evidence type="ECO:0000313" key="6">
    <source>
        <dbReference type="EMBL" id="MCC0175491.1"/>
    </source>
</evidence>